<keyword evidence="3" id="KW-1185">Reference proteome</keyword>
<evidence type="ECO:0000313" key="2">
    <source>
        <dbReference type="EMBL" id="STY29738.1"/>
    </source>
</evidence>
<dbReference type="EMBL" id="UGPB01000001">
    <property type="protein sequence ID" value="STY29738.1"/>
    <property type="molecule type" value="Genomic_DNA"/>
</dbReference>
<sequence length="252" mass="27777">MNSFRNKNLNIFISFLFLLITLGMAGCVDLSGGRASERRPIPKAAQSVLHEKETQRTTNKNGRKVGVNQSKPYRGEVHTMLGGLGLFSTGMRTLSDTVLEECKIPAPSDMWYNAGNVSRSIMSYYYKHKNHRPIILVGHSLGANEQIKVARNLNKAGIPVDLLVTVDAVSTTVVPPNVKHAMNFYKPGYVPMFSGLKLKAVNPEQTRIDNINVTTLKGVAVNHFTIDKDPVVQAMIMEEVKKVLSNANKAKG</sequence>
<dbReference type="AlphaFoldDB" id="A0A378LV92"/>
<gene>
    <name evidence="2" type="ORF">NCTC11532_01936</name>
</gene>
<evidence type="ECO:0008006" key="4">
    <source>
        <dbReference type="Google" id="ProtNLM"/>
    </source>
</evidence>
<dbReference type="InterPro" id="IPR029058">
    <property type="entry name" value="AB_hydrolase_fold"/>
</dbReference>
<organism evidence="2 3">
    <name type="scientific">Legionella wadsworthii</name>
    <dbReference type="NCBI Taxonomy" id="28088"/>
    <lineage>
        <taxon>Bacteria</taxon>
        <taxon>Pseudomonadati</taxon>
        <taxon>Pseudomonadota</taxon>
        <taxon>Gammaproteobacteria</taxon>
        <taxon>Legionellales</taxon>
        <taxon>Legionellaceae</taxon>
        <taxon>Legionella</taxon>
    </lineage>
</organism>
<dbReference type="PROSITE" id="PS51257">
    <property type="entry name" value="PROKAR_LIPOPROTEIN"/>
    <property type="match status" value="1"/>
</dbReference>
<evidence type="ECO:0000256" key="1">
    <source>
        <dbReference type="SAM" id="MobiDB-lite"/>
    </source>
</evidence>
<dbReference type="Gene3D" id="3.40.50.1820">
    <property type="entry name" value="alpha/beta hydrolase"/>
    <property type="match status" value="1"/>
</dbReference>
<dbReference type="STRING" id="1122170.GCA_000701265_00550"/>
<accession>A0A378LV92</accession>
<dbReference type="SUPFAM" id="SSF53474">
    <property type="entry name" value="alpha/beta-Hydrolases"/>
    <property type="match status" value="1"/>
</dbReference>
<feature type="region of interest" description="Disordered" evidence="1">
    <location>
        <begin position="45"/>
        <end position="69"/>
    </location>
</feature>
<dbReference type="RefSeq" id="WP_031565006.1">
    <property type="nucleotide sequence ID" value="NZ_CAAAIS010000001.1"/>
</dbReference>
<protein>
    <recommendedName>
        <fullName evidence="4">Thioesterase domain-containing protein</fullName>
    </recommendedName>
</protein>
<proteinExistence type="predicted"/>
<dbReference type="Proteomes" id="UP000255297">
    <property type="component" value="Unassembled WGS sequence"/>
</dbReference>
<evidence type="ECO:0000313" key="3">
    <source>
        <dbReference type="Proteomes" id="UP000255297"/>
    </source>
</evidence>
<reference evidence="2 3" key="1">
    <citation type="submission" date="2018-06" db="EMBL/GenBank/DDBJ databases">
        <authorList>
            <consortium name="Pathogen Informatics"/>
            <person name="Doyle S."/>
        </authorList>
    </citation>
    <scope>NUCLEOTIDE SEQUENCE [LARGE SCALE GENOMIC DNA]</scope>
    <source>
        <strain evidence="2 3">NCTC11532</strain>
    </source>
</reference>
<dbReference type="OrthoDB" id="5293296at2"/>
<name>A0A378LV92_9GAMM</name>